<proteinExistence type="predicted"/>
<evidence type="ECO:0000256" key="1">
    <source>
        <dbReference type="SAM" id="MobiDB-lite"/>
    </source>
</evidence>
<feature type="compositionally biased region" description="Basic and acidic residues" evidence="1">
    <location>
        <begin position="201"/>
        <end position="215"/>
    </location>
</feature>
<accession>A0A8K1G652</accession>
<name>A0A8K1G652_9PASS</name>
<sequence>MFWGFMNKCTQFVRGGIGDEAFQPFLSFSLESVTSLLENVQCPLNDMKDTTFLVFHMVSFLYVVCSWSRMRAEISRGAYETADPEVEPEAEAGVENPEWCGEWEDMGQTLKEFSDPSAWEFSREQIHNSDEVGKYLEDNCHDDCKEKKLIAISWALAYAYCTLLDTVGQQTEAGGQGDKSAATAVAQAAANTPVTQTAAKPDSEPKTAAKPDSELKTLSVASVKKRTHKTDRPVDDDLGDGSSMPPNTQSEAQPTDTQSEAKQTDTKSEAQPAGTRLEAQPAGTRSGATIESFSLKDLCA</sequence>
<comment type="caution">
    <text evidence="2">The sequence shown here is derived from an EMBL/GenBank/DDBJ whole genome shotgun (WGS) entry which is preliminary data.</text>
</comment>
<dbReference type="OrthoDB" id="10345157at2759"/>
<dbReference type="AlphaFoldDB" id="A0A8K1G652"/>
<dbReference type="EMBL" id="SWJQ01000601">
    <property type="protein sequence ID" value="TRZ12337.1"/>
    <property type="molecule type" value="Genomic_DNA"/>
</dbReference>
<dbReference type="Proteomes" id="UP000796761">
    <property type="component" value="Unassembled WGS sequence"/>
</dbReference>
<organism evidence="2 3">
    <name type="scientific">Zosterops borbonicus</name>
    <dbReference type="NCBI Taxonomy" id="364589"/>
    <lineage>
        <taxon>Eukaryota</taxon>
        <taxon>Metazoa</taxon>
        <taxon>Chordata</taxon>
        <taxon>Craniata</taxon>
        <taxon>Vertebrata</taxon>
        <taxon>Euteleostomi</taxon>
        <taxon>Archelosauria</taxon>
        <taxon>Archosauria</taxon>
        <taxon>Dinosauria</taxon>
        <taxon>Saurischia</taxon>
        <taxon>Theropoda</taxon>
        <taxon>Coelurosauria</taxon>
        <taxon>Aves</taxon>
        <taxon>Neognathae</taxon>
        <taxon>Neoaves</taxon>
        <taxon>Telluraves</taxon>
        <taxon>Australaves</taxon>
        <taxon>Passeriformes</taxon>
        <taxon>Sylvioidea</taxon>
        <taxon>Zosteropidae</taxon>
        <taxon>Zosterops</taxon>
    </lineage>
</organism>
<feature type="region of interest" description="Disordered" evidence="1">
    <location>
        <begin position="192"/>
        <end position="300"/>
    </location>
</feature>
<feature type="compositionally biased region" description="Polar residues" evidence="1">
    <location>
        <begin position="244"/>
        <end position="261"/>
    </location>
</feature>
<gene>
    <name evidence="2" type="ORF">HGM15179_014757</name>
</gene>
<reference evidence="2" key="1">
    <citation type="submission" date="2019-04" db="EMBL/GenBank/DDBJ databases">
        <title>Genome assembly of Zosterops borbonicus 15179.</title>
        <authorList>
            <person name="Leroy T."/>
            <person name="Anselmetti Y."/>
            <person name="Tilak M.-K."/>
            <person name="Nabholz B."/>
        </authorList>
    </citation>
    <scope>NUCLEOTIDE SEQUENCE</scope>
    <source>
        <strain evidence="2">HGM_15179</strain>
        <tissue evidence="2">Muscle</tissue>
    </source>
</reference>
<protein>
    <submittedName>
        <fullName evidence="2">Uncharacterized protein</fullName>
    </submittedName>
</protein>
<keyword evidence="3" id="KW-1185">Reference proteome</keyword>
<evidence type="ECO:0000313" key="3">
    <source>
        <dbReference type="Proteomes" id="UP000796761"/>
    </source>
</evidence>
<evidence type="ECO:0000313" key="2">
    <source>
        <dbReference type="EMBL" id="TRZ12337.1"/>
    </source>
</evidence>